<dbReference type="InterPro" id="IPR020013">
    <property type="entry name" value="Flagellar_FlgE/F/G"/>
</dbReference>
<feature type="domain" description="Flagellar basal body rod protein N-terminal" evidence="3">
    <location>
        <begin position="5"/>
        <end position="35"/>
    </location>
</feature>
<keyword evidence="6" id="KW-0282">Flagellum</keyword>
<organism evidence="6 7">
    <name type="scientific">Jutongia hominis</name>
    <dbReference type="NCBI Taxonomy" id="2763664"/>
    <lineage>
        <taxon>Bacteria</taxon>
        <taxon>Bacillati</taxon>
        <taxon>Bacillota</taxon>
        <taxon>Clostridia</taxon>
        <taxon>Lachnospirales</taxon>
        <taxon>Lachnospiraceae</taxon>
        <taxon>Jutongia</taxon>
    </lineage>
</organism>
<dbReference type="PROSITE" id="PS00588">
    <property type="entry name" value="FLAGELLA_BB_ROD"/>
    <property type="match status" value="1"/>
</dbReference>
<dbReference type="RefSeq" id="WP_249302070.1">
    <property type="nucleotide sequence ID" value="NZ_JACRSW010000001.1"/>
</dbReference>
<dbReference type="Pfam" id="PF22692">
    <property type="entry name" value="LlgE_F_G_D1"/>
    <property type="match status" value="1"/>
</dbReference>
<dbReference type="InterPro" id="IPR019776">
    <property type="entry name" value="Flagellar_basal_body_rod_CS"/>
</dbReference>
<name>A0ABR7MR48_9FIRM</name>
<feature type="domain" description="Flagellar hook protein FlgE/F/G-like D1" evidence="5">
    <location>
        <begin position="95"/>
        <end position="165"/>
    </location>
</feature>
<dbReference type="Pfam" id="PF06429">
    <property type="entry name" value="Flg_bbr_C"/>
    <property type="match status" value="1"/>
</dbReference>
<keyword evidence="6" id="KW-0969">Cilium</keyword>
<evidence type="ECO:0000256" key="1">
    <source>
        <dbReference type="ARBA" id="ARBA00009677"/>
    </source>
</evidence>
<keyword evidence="6" id="KW-0966">Cell projection</keyword>
<accession>A0ABR7MR48</accession>
<dbReference type="PANTHER" id="PTHR30435">
    <property type="entry name" value="FLAGELLAR PROTEIN"/>
    <property type="match status" value="1"/>
</dbReference>
<dbReference type="EMBL" id="JACRSW010000001">
    <property type="protein sequence ID" value="MBC8556134.1"/>
    <property type="molecule type" value="Genomic_DNA"/>
</dbReference>
<dbReference type="InterPro" id="IPR001444">
    <property type="entry name" value="Flag_bb_rod_N"/>
</dbReference>
<comment type="subcellular location">
    <subcellularLocation>
        <location evidence="2">Bacterial flagellum basal body</location>
    </subcellularLocation>
</comment>
<reference evidence="6 7" key="1">
    <citation type="submission" date="2020-08" db="EMBL/GenBank/DDBJ databases">
        <title>Genome public.</title>
        <authorList>
            <person name="Liu C."/>
            <person name="Sun Q."/>
        </authorList>
    </citation>
    <scope>NUCLEOTIDE SEQUENCE [LARGE SCALE GENOMIC DNA]</scope>
    <source>
        <strain evidence="6 7">BX3</strain>
    </source>
</reference>
<keyword evidence="2" id="KW-0975">Bacterial flagellum</keyword>
<sequence>MVRGLYTAYTGMSNEQKRLDIISNNLANSATIGYKEENVTSRSFKDFMAVKIRDGSNGYTDEVIGKFNPGVKIGETYMDWGQGSLRETGNTYDLAIEGDGFFAMRVTDSNGESSIKYTRCGTFKCTSDGYIVDADGNHLQGSGGDLQVPVDAQEIAIKNDGSVYADGVLVDTVTLTDFEDYNYLELYGDNMFNAVDGATTKDAVGQIEQGYTEQSNVNVISEMVSMITITRAYEAGQKMIRTQDSLLDASVNQIGKV</sequence>
<evidence type="ECO:0000256" key="2">
    <source>
        <dbReference type="RuleBase" id="RU362116"/>
    </source>
</evidence>
<keyword evidence="7" id="KW-1185">Reference proteome</keyword>
<evidence type="ECO:0000313" key="7">
    <source>
        <dbReference type="Proteomes" id="UP000637513"/>
    </source>
</evidence>
<comment type="similarity">
    <text evidence="1 2">Belongs to the flagella basal body rod proteins family.</text>
</comment>
<dbReference type="Pfam" id="PF00460">
    <property type="entry name" value="Flg_bb_rod"/>
    <property type="match status" value="1"/>
</dbReference>
<dbReference type="InterPro" id="IPR037925">
    <property type="entry name" value="FlgE/F/G-like"/>
</dbReference>
<dbReference type="InterPro" id="IPR010930">
    <property type="entry name" value="Flg_bb/hook_C_dom"/>
</dbReference>
<evidence type="ECO:0000259" key="5">
    <source>
        <dbReference type="Pfam" id="PF22692"/>
    </source>
</evidence>
<dbReference type="PANTHER" id="PTHR30435:SF19">
    <property type="entry name" value="FLAGELLAR BASAL-BODY ROD PROTEIN FLGG"/>
    <property type="match status" value="1"/>
</dbReference>
<dbReference type="Proteomes" id="UP000637513">
    <property type="component" value="Unassembled WGS sequence"/>
</dbReference>
<evidence type="ECO:0000259" key="4">
    <source>
        <dbReference type="Pfam" id="PF06429"/>
    </source>
</evidence>
<evidence type="ECO:0000313" key="6">
    <source>
        <dbReference type="EMBL" id="MBC8556134.1"/>
    </source>
</evidence>
<protein>
    <submittedName>
        <fullName evidence="6">Flagellar hook-basal body protein</fullName>
    </submittedName>
</protein>
<dbReference type="SUPFAM" id="SSF117143">
    <property type="entry name" value="Flagellar hook protein flgE"/>
    <property type="match status" value="1"/>
</dbReference>
<proteinExistence type="inferred from homology"/>
<dbReference type="InterPro" id="IPR053967">
    <property type="entry name" value="LlgE_F_G-like_D1"/>
</dbReference>
<gene>
    <name evidence="6" type="ORF">H8700_00160</name>
</gene>
<comment type="caution">
    <text evidence="6">The sequence shown here is derived from an EMBL/GenBank/DDBJ whole genome shotgun (WGS) entry which is preliminary data.</text>
</comment>
<dbReference type="NCBIfam" id="TIGR03506">
    <property type="entry name" value="FlgEFG_subfam"/>
    <property type="match status" value="1"/>
</dbReference>
<evidence type="ECO:0000259" key="3">
    <source>
        <dbReference type="Pfam" id="PF00460"/>
    </source>
</evidence>
<feature type="domain" description="Flagellar basal-body/hook protein C-terminal" evidence="4">
    <location>
        <begin position="209"/>
        <end position="253"/>
    </location>
</feature>